<evidence type="ECO:0000313" key="1">
    <source>
        <dbReference type="EMBL" id="JAD68731.1"/>
    </source>
</evidence>
<dbReference type="EMBL" id="GBRH01229164">
    <property type="protein sequence ID" value="JAD68731.1"/>
    <property type="molecule type" value="Transcribed_RNA"/>
</dbReference>
<proteinExistence type="predicted"/>
<reference evidence="1" key="2">
    <citation type="journal article" date="2015" name="Data Brief">
        <title>Shoot transcriptome of the giant reed, Arundo donax.</title>
        <authorList>
            <person name="Barrero R.A."/>
            <person name="Guerrero F.D."/>
            <person name="Moolhuijzen P."/>
            <person name="Goolsby J.A."/>
            <person name="Tidwell J."/>
            <person name="Bellgard S.E."/>
            <person name="Bellgard M.I."/>
        </authorList>
    </citation>
    <scope>NUCLEOTIDE SEQUENCE</scope>
    <source>
        <tissue evidence="1">Shoot tissue taken approximately 20 cm above the soil surface</tissue>
    </source>
</reference>
<dbReference type="AlphaFoldDB" id="A0A0A9BZI7"/>
<accession>A0A0A9BZI7</accession>
<name>A0A0A9BZI7_ARUDO</name>
<protein>
    <submittedName>
        <fullName evidence="1">Uncharacterized protein</fullName>
    </submittedName>
</protein>
<sequence>MTKAFENNISILERTRIVSMQVQVIQANRLSMISSSSSSSSSPLFLDRFLKLNTSRENIQHTHTLIPTNSQPFIAIRFRYVYIQLQ</sequence>
<reference evidence="1" key="1">
    <citation type="submission" date="2014-09" db="EMBL/GenBank/DDBJ databases">
        <authorList>
            <person name="Magalhaes I.L.F."/>
            <person name="Oliveira U."/>
            <person name="Santos F.R."/>
            <person name="Vidigal T.H.D.A."/>
            <person name="Brescovit A.D."/>
            <person name="Santos A.J."/>
        </authorList>
    </citation>
    <scope>NUCLEOTIDE SEQUENCE</scope>
    <source>
        <tissue evidence="1">Shoot tissue taken approximately 20 cm above the soil surface</tissue>
    </source>
</reference>
<organism evidence="1">
    <name type="scientific">Arundo donax</name>
    <name type="common">Giant reed</name>
    <name type="synonym">Donax arundinaceus</name>
    <dbReference type="NCBI Taxonomy" id="35708"/>
    <lineage>
        <taxon>Eukaryota</taxon>
        <taxon>Viridiplantae</taxon>
        <taxon>Streptophyta</taxon>
        <taxon>Embryophyta</taxon>
        <taxon>Tracheophyta</taxon>
        <taxon>Spermatophyta</taxon>
        <taxon>Magnoliopsida</taxon>
        <taxon>Liliopsida</taxon>
        <taxon>Poales</taxon>
        <taxon>Poaceae</taxon>
        <taxon>PACMAD clade</taxon>
        <taxon>Arundinoideae</taxon>
        <taxon>Arundineae</taxon>
        <taxon>Arundo</taxon>
    </lineage>
</organism>